<evidence type="ECO:0000313" key="3">
    <source>
        <dbReference type="Proteomes" id="UP001597180"/>
    </source>
</evidence>
<dbReference type="Proteomes" id="UP001597180">
    <property type="component" value="Unassembled WGS sequence"/>
</dbReference>
<dbReference type="Pfam" id="PF04748">
    <property type="entry name" value="Polysacc_deac_2"/>
    <property type="match status" value="1"/>
</dbReference>
<dbReference type="CDD" id="cd10936">
    <property type="entry name" value="CE4_DAC2"/>
    <property type="match status" value="1"/>
</dbReference>
<gene>
    <name evidence="2" type="ORF">ACFQ4B_20820</name>
</gene>
<feature type="chain" id="PRO_5045418823" evidence="1">
    <location>
        <begin position="25"/>
        <end position="264"/>
    </location>
</feature>
<dbReference type="SUPFAM" id="SSF88713">
    <property type="entry name" value="Glycoside hydrolase/deacetylase"/>
    <property type="match status" value="1"/>
</dbReference>
<comment type="caution">
    <text evidence="2">The sequence shown here is derived from an EMBL/GenBank/DDBJ whole genome shotgun (WGS) entry which is preliminary data.</text>
</comment>
<dbReference type="PANTHER" id="PTHR30105">
    <property type="entry name" value="UNCHARACTERIZED YIBQ-RELATED"/>
    <property type="match status" value="1"/>
</dbReference>
<organism evidence="2 3">
    <name type="scientific">Paenibacillus vulneris</name>
    <dbReference type="NCBI Taxonomy" id="1133364"/>
    <lineage>
        <taxon>Bacteria</taxon>
        <taxon>Bacillati</taxon>
        <taxon>Bacillota</taxon>
        <taxon>Bacilli</taxon>
        <taxon>Bacillales</taxon>
        <taxon>Paenibacillaceae</taxon>
        <taxon>Paenibacillus</taxon>
    </lineage>
</organism>
<name>A0ABW3USH3_9BACL</name>
<accession>A0ABW3USH3</accession>
<dbReference type="PANTHER" id="PTHR30105:SF2">
    <property type="entry name" value="DIVERGENT POLYSACCHARIDE DEACETYLASE SUPERFAMILY"/>
    <property type="match status" value="1"/>
</dbReference>
<proteinExistence type="predicted"/>
<evidence type="ECO:0000313" key="2">
    <source>
        <dbReference type="EMBL" id="MFD1222565.1"/>
    </source>
</evidence>
<feature type="signal peptide" evidence="1">
    <location>
        <begin position="1"/>
        <end position="24"/>
    </location>
</feature>
<evidence type="ECO:0000256" key="1">
    <source>
        <dbReference type="SAM" id="SignalP"/>
    </source>
</evidence>
<reference evidence="3" key="1">
    <citation type="journal article" date="2019" name="Int. J. Syst. Evol. Microbiol.">
        <title>The Global Catalogue of Microorganisms (GCM) 10K type strain sequencing project: providing services to taxonomists for standard genome sequencing and annotation.</title>
        <authorList>
            <consortium name="The Broad Institute Genomics Platform"/>
            <consortium name="The Broad Institute Genome Sequencing Center for Infectious Disease"/>
            <person name="Wu L."/>
            <person name="Ma J."/>
        </authorList>
    </citation>
    <scope>NUCLEOTIDE SEQUENCE [LARGE SCALE GENOMIC DNA]</scope>
    <source>
        <strain evidence="3">CCUG 53270</strain>
    </source>
</reference>
<dbReference type="Gene3D" id="3.20.20.370">
    <property type="entry name" value="Glycoside hydrolase/deacetylase"/>
    <property type="match status" value="1"/>
</dbReference>
<protein>
    <submittedName>
        <fullName evidence="2">Divergent polysaccharide deacetylase family protein</fullName>
    </submittedName>
</protein>
<keyword evidence="3" id="KW-1185">Reference proteome</keyword>
<dbReference type="InterPro" id="IPR006837">
    <property type="entry name" value="Divergent_DAC"/>
</dbReference>
<keyword evidence="1" id="KW-0732">Signal</keyword>
<dbReference type="InterPro" id="IPR011330">
    <property type="entry name" value="Glyco_hydro/deAcase_b/a-brl"/>
</dbReference>
<dbReference type="EMBL" id="JBHTLU010000031">
    <property type="protein sequence ID" value="MFD1222565.1"/>
    <property type="molecule type" value="Genomic_DNA"/>
</dbReference>
<dbReference type="RefSeq" id="WP_079909515.1">
    <property type="nucleotide sequence ID" value="NZ_BAABJG010000015.1"/>
</dbReference>
<sequence>MKYCKFWLPLMMILMVIPLHTVQASEEPQASAVSKRIAIVIDDLGNGMQGTEEMMTMPFPLTVAVMPFLPTTRQDAERAHQAGHDILIHLPMEPLKANHDALGPGVITTKQSEDEIRQRVLEAITDVPYAVGINNHMGSKATADKRVMKVVLQICKEKGLFFLDSKTNYWSVAAEVGKQVGVPVLENQLFLDDRTSKSSIKKQMRGILDLLKHQDQCIAIGHVGRPGKNTSSVLKESYPDMTKEAEFVTVSKLLKPDAPLPIGP</sequence>